<keyword evidence="1" id="KW-1133">Transmembrane helix</keyword>
<organism evidence="2 3">
    <name type="scientific">Sphingobium baderi LL03</name>
    <dbReference type="NCBI Taxonomy" id="1114964"/>
    <lineage>
        <taxon>Bacteria</taxon>
        <taxon>Pseudomonadati</taxon>
        <taxon>Pseudomonadota</taxon>
        <taxon>Alphaproteobacteria</taxon>
        <taxon>Sphingomonadales</taxon>
        <taxon>Sphingomonadaceae</taxon>
        <taxon>Sphingobium</taxon>
    </lineage>
</organism>
<protein>
    <submittedName>
        <fullName evidence="2">Uncharacterized protein</fullName>
    </submittedName>
</protein>
<dbReference type="AlphaFoldDB" id="T0GE60"/>
<dbReference type="EMBL" id="ATIB01000050">
    <property type="protein sequence ID" value="EQB02061.1"/>
    <property type="molecule type" value="Genomic_DNA"/>
</dbReference>
<accession>T0GE60</accession>
<comment type="caution">
    <text evidence="2">The sequence shown here is derived from an EMBL/GenBank/DDBJ whole genome shotgun (WGS) entry which is preliminary data.</text>
</comment>
<gene>
    <name evidence="2" type="ORF">L485_08605</name>
</gene>
<feature type="transmembrane region" description="Helical" evidence="1">
    <location>
        <begin position="57"/>
        <end position="76"/>
    </location>
</feature>
<evidence type="ECO:0000313" key="3">
    <source>
        <dbReference type="Proteomes" id="UP000015524"/>
    </source>
</evidence>
<dbReference type="Proteomes" id="UP000015524">
    <property type="component" value="Unassembled WGS sequence"/>
</dbReference>
<sequence>MIDWNTYNHTQDFLGGPIIKQMDSPTIHNFTQLNQPIIHSIGAYEDNSTEPSQGVQIGRIINAILLCGLLLYFCLVR</sequence>
<proteinExistence type="predicted"/>
<keyword evidence="1" id="KW-0812">Transmembrane</keyword>
<evidence type="ECO:0000256" key="1">
    <source>
        <dbReference type="SAM" id="Phobius"/>
    </source>
</evidence>
<dbReference type="RefSeq" id="WP_021244638.1">
    <property type="nucleotide sequence ID" value="NZ_ATIB01000050.1"/>
</dbReference>
<reference evidence="2 3" key="1">
    <citation type="journal article" date="2013" name="Genome Announc.">
        <title>Draft Genome Sequence of a Hexachlorocyclohexane-Degrading Bacterium, Sphingobium baderi Strain LL03T.</title>
        <authorList>
            <person name="Kaur J."/>
            <person name="Verma H."/>
            <person name="Tripathi C."/>
            <person name="Khurana J.P."/>
            <person name="Lal R."/>
        </authorList>
    </citation>
    <scope>NUCLEOTIDE SEQUENCE [LARGE SCALE GENOMIC DNA]</scope>
    <source>
        <strain evidence="2 3">LL03</strain>
    </source>
</reference>
<keyword evidence="3" id="KW-1185">Reference proteome</keyword>
<evidence type="ECO:0000313" key="2">
    <source>
        <dbReference type="EMBL" id="EQB02061.1"/>
    </source>
</evidence>
<name>T0GE60_9SPHN</name>
<keyword evidence="1" id="KW-0472">Membrane</keyword>